<dbReference type="SUPFAM" id="SSF49899">
    <property type="entry name" value="Concanavalin A-like lectins/glucanases"/>
    <property type="match status" value="1"/>
</dbReference>
<dbReference type="InterPro" id="IPR013728">
    <property type="entry name" value="BT_3987-like_N"/>
</dbReference>
<evidence type="ECO:0000313" key="3">
    <source>
        <dbReference type="Proteomes" id="UP000007995"/>
    </source>
</evidence>
<sequence>MKILNYKLILPLFVAVALTGCVGEDLSEHHIDNKVYVSSGKVCDDLLIKKGVTELSREIEVKTALPAEQDIEVTFDAVPMLCIDYNLIYDDNATVLDPECYEIPQKTTLVKAGAITGDKVVVNFKNLDKLDATRRYVLPVAVTNITNIDLLESSRNVYFVFKGGSLIDVVAGISNIYFEVKWTNPNLVRRIDVITVEALVYSDDWTGGRKDDSLNSLFGVEGHFLVRLGDAGREPNDLQVVTPATSESSFPPNNVAPVVPVGVWTHIAIVYNTYTHKRIYYQNGKKVYEDDKADTPVNLISNTIYGNEHKCFVGRSWDDNRWFAGCVSELRVWTVERKADELMKYAYELNTEVSDTNGLLCYWKFNEGTGKIVRDYSENGCNLEAEKGSPVWTPVALPQKKEK</sequence>
<dbReference type="Pfam" id="PF08522">
    <property type="entry name" value="BT_3987-like_N"/>
    <property type="match status" value="1"/>
</dbReference>
<dbReference type="PROSITE" id="PS51257">
    <property type="entry name" value="PROKAR_LIPOPROTEIN"/>
    <property type="match status" value="1"/>
</dbReference>
<dbReference type="OrthoDB" id="1037816at2"/>
<reference evidence="2 3" key="1">
    <citation type="submission" date="2012-02" db="EMBL/GenBank/DDBJ databases">
        <title>The Genome Sequence of Bacteroides finegoldii CL09T03C10.</title>
        <authorList>
            <consortium name="The Broad Institute Genome Sequencing Platform"/>
            <person name="Earl A."/>
            <person name="Ward D."/>
            <person name="Feldgarden M."/>
            <person name="Gevers D."/>
            <person name="Zitomersky N.L."/>
            <person name="Coyne M.J."/>
            <person name="Comstock L.E."/>
            <person name="Young S.K."/>
            <person name="Zeng Q."/>
            <person name="Gargeya S."/>
            <person name="Fitzgerald M."/>
            <person name="Haas B."/>
            <person name="Abouelleil A."/>
            <person name="Alvarado L."/>
            <person name="Arachchi H.M."/>
            <person name="Berlin A."/>
            <person name="Chapman S.B."/>
            <person name="Gearin G."/>
            <person name="Goldberg J."/>
            <person name="Griggs A."/>
            <person name="Gujja S."/>
            <person name="Hansen M."/>
            <person name="Heiman D."/>
            <person name="Howarth C."/>
            <person name="Larimer J."/>
            <person name="Lui A."/>
            <person name="MacDonald P.J.P."/>
            <person name="McCowen C."/>
            <person name="Montmayeur A."/>
            <person name="Murphy C."/>
            <person name="Neiman D."/>
            <person name="Pearson M."/>
            <person name="Priest M."/>
            <person name="Roberts A."/>
            <person name="Saif S."/>
            <person name="Shea T."/>
            <person name="Sisk P."/>
            <person name="Stolte C."/>
            <person name="Sykes S."/>
            <person name="Wortman J."/>
            <person name="Nusbaum C."/>
            <person name="Birren B."/>
        </authorList>
    </citation>
    <scope>NUCLEOTIDE SEQUENCE [LARGE SCALE GENOMIC DNA]</scope>
    <source>
        <strain evidence="2 3">CL09T03C10</strain>
    </source>
</reference>
<evidence type="ECO:0000313" key="2">
    <source>
        <dbReference type="EMBL" id="EKJ92124.1"/>
    </source>
</evidence>
<accession>K5CF49</accession>
<comment type="caution">
    <text evidence="2">The sequence shown here is derived from an EMBL/GenBank/DDBJ whole genome shotgun (WGS) entry which is preliminary data.</text>
</comment>
<protein>
    <recommendedName>
        <fullName evidence="1">BT-3987-like N-terminal domain-containing protein</fullName>
    </recommendedName>
</protein>
<name>K5CF49_9BACE</name>
<dbReference type="Gene3D" id="2.60.120.200">
    <property type="match status" value="1"/>
</dbReference>
<feature type="domain" description="BT-3987-like N-terminal" evidence="1">
    <location>
        <begin position="32"/>
        <end position="147"/>
    </location>
</feature>
<dbReference type="Pfam" id="PF13385">
    <property type="entry name" value="Laminin_G_3"/>
    <property type="match status" value="1"/>
</dbReference>
<dbReference type="EMBL" id="AGXW01000002">
    <property type="protein sequence ID" value="EKJ92124.1"/>
    <property type="molecule type" value="Genomic_DNA"/>
</dbReference>
<dbReference type="GO" id="GO:0005975">
    <property type="term" value="P:carbohydrate metabolic process"/>
    <property type="evidence" value="ECO:0007669"/>
    <property type="project" value="UniProtKB-ARBA"/>
</dbReference>
<dbReference type="InterPro" id="IPR013320">
    <property type="entry name" value="ConA-like_dom_sf"/>
</dbReference>
<dbReference type="Gene3D" id="2.60.40.1740">
    <property type="entry name" value="hypothetical protein (bacova_03559)"/>
    <property type="match status" value="1"/>
</dbReference>
<dbReference type="RefSeq" id="WP_007760082.1">
    <property type="nucleotide sequence ID" value="NZ_AKBZ01000005.1"/>
</dbReference>
<dbReference type="GO" id="GO:0004553">
    <property type="term" value="F:hydrolase activity, hydrolyzing O-glycosyl compounds"/>
    <property type="evidence" value="ECO:0007669"/>
    <property type="project" value="UniProtKB-ARBA"/>
</dbReference>
<gene>
    <name evidence="2" type="ORF">HMPREF1057_00959</name>
</gene>
<evidence type="ECO:0000259" key="1">
    <source>
        <dbReference type="Pfam" id="PF08522"/>
    </source>
</evidence>
<proteinExistence type="predicted"/>
<dbReference type="AlphaFoldDB" id="K5CF49"/>
<dbReference type="Proteomes" id="UP000007995">
    <property type="component" value="Unassembled WGS sequence"/>
</dbReference>
<organism evidence="2 3">
    <name type="scientific">Bacteroides finegoldii CL09T03C10</name>
    <dbReference type="NCBI Taxonomy" id="997888"/>
    <lineage>
        <taxon>Bacteria</taxon>
        <taxon>Pseudomonadati</taxon>
        <taxon>Bacteroidota</taxon>
        <taxon>Bacteroidia</taxon>
        <taxon>Bacteroidales</taxon>
        <taxon>Bacteroidaceae</taxon>
        <taxon>Bacteroides</taxon>
    </lineage>
</organism>
<dbReference type="HOGENOM" id="CLU_050496_1_0_10"/>